<evidence type="ECO:0000256" key="1">
    <source>
        <dbReference type="SAM" id="MobiDB-lite"/>
    </source>
</evidence>
<accession>A0AA37Q9A7</accession>
<feature type="transmembrane region" description="Helical" evidence="2">
    <location>
        <begin position="260"/>
        <end position="281"/>
    </location>
</feature>
<keyword evidence="2" id="KW-1133">Transmembrane helix</keyword>
<sequence length="436" mass="47611">MSDTTITMGATLAPPVEAPPRPTAPAPTGTETVRAAAPAPRARERLLSLDVFRGMTVAGMLLVNNPGTWGAIYPPLEHAEWHGWTPTDLIFPFFLFIVGITTQLSLGARRAQGATDGQVLRALLKRGAMIFLLGLALSAFPFFQWGEIKGIPDASFLDRVVYRAEHLRIMGVLQRIGLAYIVAGLLTFRTTLKQQVVILAVILYGYWIAMTVLPVPGTDTLGIFLLGEPGHTLDAWLDRVILTPAHLWAGGGGLRDPEGLLSTLPAAGTVMLGNFAGRWIGRREHGLAERLNGLFAAGALAMMFGLMWHWVFPINKSLWTSSYVLFTGGMAAVALATIMWLVDVHRYSGWTKPFVIYGVNPMLAFLGSGLMARMIYSILKVDVNGRPVALQKAIYDAAFASWLAPKNASLAFALAFVGLWLAILWVAWRRNFIFKV</sequence>
<reference evidence="3" key="1">
    <citation type="submission" date="2022-08" db="EMBL/GenBank/DDBJ databases">
        <title>Draft genome sequencing of Roseisolibacter agri AW1220.</title>
        <authorList>
            <person name="Tobiishi Y."/>
            <person name="Tonouchi A."/>
        </authorList>
    </citation>
    <scope>NUCLEOTIDE SEQUENCE</scope>
    <source>
        <strain evidence="3">AW1220</strain>
    </source>
</reference>
<feature type="transmembrane region" description="Helical" evidence="2">
    <location>
        <begin position="354"/>
        <end position="376"/>
    </location>
</feature>
<feature type="transmembrane region" description="Helical" evidence="2">
    <location>
        <begin position="195"/>
        <end position="215"/>
    </location>
</feature>
<feature type="transmembrane region" description="Helical" evidence="2">
    <location>
        <begin position="323"/>
        <end position="342"/>
    </location>
</feature>
<feature type="transmembrane region" description="Helical" evidence="2">
    <location>
        <begin position="408"/>
        <end position="428"/>
    </location>
</feature>
<keyword evidence="2" id="KW-0812">Transmembrane</keyword>
<feature type="compositionally biased region" description="Low complexity" evidence="1">
    <location>
        <begin position="26"/>
        <end position="37"/>
    </location>
</feature>
<organism evidence="3 4">
    <name type="scientific">Roseisolibacter agri</name>
    <dbReference type="NCBI Taxonomy" id="2014610"/>
    <lineage>
        <taxon>Bacteria</taxon>
        <taxon>Pseudomonadati</taxon>
        <taxon>Gemmatimonadota</taxon>
        <taxon>Gemmatimonadia</taxon>
        <taxon>Gemmatimonadales</taxon>
        <taxon>Gemmatimonadaceae</taxon>
        <taxon>Roseisolibacter</taxon>
    </lineage>
</organism>
<evidence type="ECO:0000313" key="3">
    <source>
        <dbReference type="EMBL" id="GLC27097.1"/>
    </source>
</evidence>
<dbReference type="AlphaFoldDB" id="A0AA37Q9A7"/>
<feature type="transmembrane region" description="Helical" evidence="2">
    <location>
        <begin position="293"/>
        <end position="311"/>
    </location>
</feature>
<dbReference type="PANTHER" id="PTHR31061:SF24">
    <property type="entry name" value="LD22376P"/>
    <property type="match status" value="1"/>
</dbReference>
<feature type="transmembrane region" description="Helical" evidence="2">
    <location>
        <begin position="51"/>
        <end position="69"/>
    </location>
</feature>
<evidence type="ECO:0000256" key="2">
    <source>
        <dbReference type="SAM" id="Phobius"/>
    </source>
</evidence>
<evidence type="ECO:0000313" key="4">
    <source>
        <dbReference type="Proteomes" id="UP001161325"/>
    </source>
</evidence>
<dbReference type="PANTHER" id="PTHR31061">
    <property type="entry name" value="LD22376P"/>
    <property type="match status" value="1"/>
</dbReference>
<dbReference type="EMBL" id="BRXS01000005">
    <property type="protein sequence ID" value="GLC27097.1"/>
    <property type="molecule type" value="Genomic_DNA"/>
</dbReference>
<feature type="region of interest" description="Disordered" evidence="1">
    <location>
        <begin position="1"/>
        <end position="37"/>
    </location>
</feature>
<name>A0AA37Q9A7_9BACT</name>
<comment type="caution">
    <text evidence="3">The sequence shown here is derived from an EMBL/GenBank/DDBJ whole genome shotgun (WGS) entry which is preliminary data.</text>
</comment>
<feature type="transmembrane region" description="Helical" evidence="2">
    <location>
        <begin position="89"/>
        <end position="108"/>
    </location>
</feature>
<keyword evidence="4" id="KW-1185">Reference proteome</keyword>
<feature type="transmembrane region" description="Helical" evidence="2">
    <location>
        <begin position="166"/>
        <end position="188"/>
    </location>
</feature>
<protein>
    <submittedName>
        <fullName evidence="3">Membrane protein</fullName>
    </submittedName>
</protein>
<dbReference type="Proteomes" id="UP001161325">
    <property type="component" value="Unassembled WGS sequence"/>
</dbReference>
<feature type="compositionally biased region" description="Pro residues" evidence="1">
    <location>
        <begin position="16"/>
        <end position="25"/>
    </location>
</feature>
<proteinExistence type="predicted"/>
<gene>
    <name evidence="3" type="ORF">rosag_36100</name>
</gene>
<dbReference type="RefSeq" id="WP_284351543.1">
    <property type="nucleotide sequence ID" value="NZ_BRXS01000005.1"/>
</dbReference>
<keyword evidence="2" id="KW-0472">Membrane</keyword>
<feature type="transmembrane region" description="Helical" evidence="2">
    <location>
        <begin position="128"/>
        <end position="146"/>
    </location>
</feature>